<dbReference type="STRING" id="307972.A0A2G8KCQ2"/>
<feature type="domain" description="SRCR" evidence="10">
    <location>
        <begin position="491"/>
        <end position="541"/>
    </location>
</feature>
<evidence type="ECO:0000256" key="1">
    <source>
        <dbReference type="ARBA" id="ARBA00004167"/>
    </source>
</evidence>
<dbReference type="InterPro" id="IPR001190">
    <property type="entry name" value="SRCR"/>
</dbReference>
<dbReference type="AlphaFoldDB" id="A0A2G8KCQ2"/>
<feature type="disulfide bond" evidence="9">
    <location>
        <begin position="418"/>
        <end position="482"/>
    </location>
</feature>
<evidence type="ECO:0000256" key="2">
    <source>
        <dbReference type="ARBA" id="ARBA00022692"/>
    </source>
</evidence>
<feature type="disulfide bond" evidence="9">
    <location>
        <begin position="328"/>
        <end position="389"/>
    </location>
</feature>
<dbReference type="Proteomes" id="UP000230750">
    <property type="component" value="Unassembled WGS sequence"/>
</dbReference>
<feature type="domain" description="SRCR" evidence="10">
    <location>
        <begin position="87"/>
        <end position="183"/>
    </location>
</feature>
<comment type="subcellular location">
    <subcellularLocation>
        <location evidence="1">Membrane</location>
        <topology evidence="1">Single-pass membrane protein</topology>
    </subcellularLocation>
</comment>
<name>A0A2G8KCQ2_STIJA</name>
<dbReference type="FunFam" id="3.10.250.10:FF:000001">
    <property type="entry name" value="Lysyl oxidase 4 isoform X1"/>
    <property type="match status" value="1"/>
</dbReference>
<feature type="disulfide bond" evidence="9">
    <location>
        <begin position="462"/>
        <end position="472"/>
    </location>
</feature>
<keyword evidence="6" id="KW-0472">Membrane</keyword>
<dbReference type="GO" id="GO:0016020">
    <property type="term" value="C:membrane"/>
    <property type="evidence" value="ECO:0007669"/>
    <property type="project" value="UniProtKB-SubCell"/>
</dbReference>
<feature type="domain" description="SRCR" evidence="10">
    <location>
        <begin position="393"/>
        <end position="493"/>
    </location>
</feature>
<evidence type="ECO:0000256" key="8">
    <source>
        <dbReference type="ARBA" id="ARBA00023180"/>
    </source>
</evidence>
<dbReference type="Gene3D" id="3.10.250.10">
    <property type="entry name" value="SRCR-like domain"/>
    <property type="match status" value="6"/>
</dbReference>
<keyword evidence="3" id="KW-0732">Signal</keyword>
<feature type="disulfide bond" evidence="9">
    <location>
        <begin position="255"/>
        <end position="265"/>
    </location>
</feature>
<feature type="domain" description="SRCR" evidence="10">
    <location>
        <begin position="1"/>
        <end position="84"/>
    </location>
</feature>
<keyword evidence="4" id="KW-0677">Repeat</keyword>
<dbReference type="SUPFAM" id="SSF56487">
    <property type="entry name" value="SRCR-like"/>
    <property type="match status" value="6"/>
</dbReference>
<dbReference type="PANTHER" id="PTHR19331:SF465">
    <property type="entry name" value="EGG PEPTIDE SPERACT RECEPTOR"/>
    <property type="match status" value="1"/>
</dbReference>
<feature type="disulfide bond" evidence="9">
    <location>
        <begin position="224"/>
        <end position="285"/>
    </location>
</feature>
<feature type="domain" description="SRCR" evidence="10">
    <location>
        <begin position="290"/>
        <end position="390"/>
    </location>
</feature>
<sequence length="541" mass="58220">MNGAWGTICDDSWGMDDANVACRQLGLTAAVAATRSASYGEGTGHIWLDDVQCNGSEEYIFACHNSGVGVHDCGHDEDAGVKCEIPVRLVNGEGSYVGRVELFINGQWGTVDEDTWDDTDAGVVCRELGFPYGGTGYSIQHFGQRAGPILIDFEDCQDDETSSFRCPHWLAISLDSVVGVACNGPVRLVGRQKYYEGRIEIFMNGAWGTICDDSWDMNDASVACRQIGLTAAVAATSSASYGEGTGQIWLDDVQCIGSEEHILACPNSGVGVHNCGHREDAGVKCEIPEIRLVGGTTYYEGRIEIFMFGAWGTICNDHWDIDDANVACRQLGYTAAEAAKSSASYGEGTGHIWLNDVQCIGSEEHILACPNSGVGVHNCGHQEDAEVKCEIPVRLVNGTTDYEGRIEIFLNGAWGTICDDSWGKDEADVACRQLGYSAAVEAVSSASYGEGTGQIWLDDVQCIGSEEHILDCQNSGVGVHNCGHHEDAGVKCIFPGTTYYEGRIEIFMNGIWGTICDDSWGEDDANIFANNGKTVKQLCCI</sequence>
<feature type="disulfide bond" evidence="9">
    <location>
        <begin position="22"/>
        <end position="83"/>
    </location>
</feature>
<comment type="caution">
    <text evidence="11">The sequence shown here is derived from an EMBL/GenBank/DDBJ whole genome shotgun (WGS) entry which is preliminary data.</text>
</comment>
<feature type="disulfide bond" evidence="9">
    <location>
        <begin position="53"/>
        <end position="63"/>
    </location>
</feature>
<keyword evidence="5" id="KW-1133">Transmembrane helix</keyword>
<gene>
    <name evidence="11" type="ORF">BSL78_17360</name>
</gene>
<evidence type="ECO:0000256" key="4">
    <source>
        <dbReference type="ARBA" id="ARBA00022737"/>
    </source>
</evidence>
<dbReference type="InterPro" id="IPR036772">
    <property type="entry name" value="SRCR-like_dom_sf"/>
</dbReference>
<dbReference type="PROSITE" id="PS00420">
    <property type="entry name" value="SRCR_1"/>
    <property type="match status" value="3"/>
</dbReference>
<feature type="disulfide bond" evidence="9">
    <location>
        <begin position="359"/>
        <end position="369"/>
    </location>
</feature>
<dbReference type="EMBL" id="MRZV01000687">
    <property type="protein sequence ID" value="PIK45770.1"/>
    <property type="molecule type" value="Genomic_DNA"/>
</dbReference>
<feature type="disulfide bond" evidence="9">
    <location>
        <begin position="211"/>
        <end position="275"/>
    </location>
</feature>
<dbReference type="FunFam" id="3.10.250.10:FF:000011">
    <property type="entry name" value="Scavenger receptor class A member 5"/>
    <property type="match status" value="3"/>
</dbReference>
<accession>A0A2G8KCQ2</accession>
<keyword evidence="7 9" id="KW-1015">Disulfide bond</keyword>
<dbReference type="Pfam" id="PF00530">
    <property type="entry name" value="SRCR"/>
    <property type="match status" value="6"/>
</dbReference>
<organism evidence="11 12">
    <name type="scientific">Stichopus japonicus</name>
    <name type="common">Sea cucumber</name>
    <dbReference type="NCBI Taxonomy" id="307972"/>
    <lineage>
        <taxon>Eukaryota</taxon>
        <taxon>Metazoa</taxon>
        <taxon>Echinodermata</taxon>
        <taxon>Eleutherozoa</taxon>
        <taxon>Echinozoa</taxon>
        <taxon>Holothuroidea</taxon>
        <taxon>Aspidochirotacea</taxon>
        <taxon>Aspidochirotida</taxon>
        <taxon>Stichopodidae</taxon>
        <taxon>Apostichopus</taxon>
    </lineage>
</organism>
<feature type="disulfide bond" evidence="9">
    <location>
        <begin position="156"/>
        <end position="166"/>
    </location>
</feature>
<evidence type="ECO:0000313" key="12">
    <source>
        <dbReference type="Proteomes" id="UP000230750"/>
    </source>
</evidence>
<keyword evidence="8" id="KW-0325">Glycoprotein</keyword>
<evidence type="ECO:0000313" key="11">
    <source>
        <dbReference type="EMBL" id="PIK45770.1"/>
    </source>
</evidence>
<dbReference type="FunFam" id="3.10.250.10:FF:000016">
    <property type="entry name" value="Scavenger receptor cysteine-rich protein type 12"/>
    <property type="match status" value="1"/>
</dbReference>
<comment type="caution">
    <text evidence="9">Lacks conserved residue(s) required for the propagation of feature annotation.</text>
</comment>
<reference evidence="11 12" key="1">
    <citation type="journal article" date="2017" name="PLoS Biol.">
        <title>The sea cucumber genome provides insights into morphological evolution and visceral regeneration.</title>
        <authorList>
            <person name="Zhang X."/>
            <person name="Sun L."/>
            <person name="Yuan J."/>
            <person name="Sun Y."/>
            <person name="Gao Y."/>
            <person name="Zhang L."/>
            <person name="Li S."/>
            <person name="Dai H."/>
            <person name="Hamel J.F."/>
            <person name="Liu C."/>
            <person name="Yu Y."/>
            <person name="Liu S."/>
            <person name="Lin W."/>
            <person name="Guo K."/>
            <person name="Jin S."/>
            <person name="Xu P."/>
            <person name="Storey K.B."/>
            <person name="Huan P."/>
            <person name="Zhang T."/>
            <person name="Zhou Y."/>
            <person name="Zhang J."/>
            <person name="Lin C."/>
            <person name="Li X."/>
            <person name="Xing L."/>
            <person name="Huo D."/>
            <person name="Sun M."/>
            <person name="Wang L."/>
            <person name="Mercier A."/>
            <person name="Li F."/>
            <person name="Yang H."/>
            <person name="Xiang J."/>
        </authorList>
    </citation>
    <scope>NUCLEOTIDE SEQUENCE [LARGE SCALE GENOMIC DNA]</scope>
    <source>
        <strain evidence="11">Shaxun</strain>
        <tissue evidence="11">Muscle</tissue>
    </source>
</reference>
<dbReference type="PANTHER" id="PTHR19331">
    <property type="entry name" value="SCAVENGER RECEPTOR DOMAIN-CONTAINING"/>
    <property type="match status" value="1"/>
</dbReference>
<evidence type="ECO:0000256" key="9">
    <source>
        <dbReference type="PROSITE-ProRule" id="PRU00196"/>
    </source>
</evidence>
<feature type="domain" description="SRCR" evidence="10">
    <location>
        <begin position="186"/>
        <end position="286"/>
    </location>
</feature>
<dbReference type="OrthoDB" id="536948at2759"/>
<feature type="disulfide bond" evidence="9">
    <location>
        <begin position="315"/>
        <end position="379"/>
    </location>
</feature>
<keyword evidence="2" id="KW-0812">Transmembrane</keyword>
<dbReference type="SMART" id="SM00202">
    <property type="entry name" value="SR"/>
    <property type="match status" value="5"/>
</dbReference>
<feature type="disulfide bond" evidence="9">
    <location>
        <begin position="431"/>
        <end position="492"/>
    </location>
</feature>
<proteinExistence type="predicted"/>
<feature type="disulfide bond" evidence="9">
    <location>
        <begin position="9"/>
        <end position="73"/>
    </location>
</feature>
<protein>
    <submittedName>
        <fullName evidence="11">Putative deleted in malignant brain tumors 1 protein-like</fullName>
    </submittedName>
</protein>
<dbReference type="PROSITE" id="PS50287">
    <property type="entry name" value="SRCR_2"/>
    <property type="match status" value="6"/>
</dbReference>
<evidence type="ECO:0000256" key="3">
    <source>
        <dbReference type="ARBA" id="ARBA00022729"/>
    </source>
</evidence>
<evidence type="ECO:0000259" key="10">
    <source>
        <dbReference type="PROSITE" id="PS50287"/>
    </source>
</evidence>
<evidence type="ECO:0000256" key="5">
    <source>
        <dbReference type="ARBA" id="ARBA00022989"/>
    </source>
</evidence>
<evidence type="ECO:0000256" key="6">
    <source>
        <dbReference type="ARBA" id="ARBA00023136"/>
    </source>
</evidence>
<keyword evidence="12" id="KW-1185">Reference proteome</keyword>
<evidence type="ECO:0000256" key="7">
    <source>
        <dbReference type="ARBA" id="ARBA00023157"/>
    </source>
</evidence>
<dbReference type="PRINTS" id="PR00258">
    <property type="entry name" value="SPERACTRCPTR"/>
</dbReference>